<proteinExistence type="predicted"/>
<comment type="caution">
    <text evidence="2">The sequence shown here is derived from an EMBL/GenBank/DDBJ whole genome shotgun (WGS) entry which is preliminary data.</text>
</comment>
<dbReference type="EMBL" id="BKCJ010008046">
    <property type="protein sequence ID" value="GEU80277.1"/>
    <property type="molecule type" value="Genomic_DNA"/>
</dbReference>
<protein>
    <recommendedName>
        <fullName evidence="3">Reverse transcriptase domain-containing protein</fullName>
    </recommendedName>
</protein>
<feature type="non-terminal residue" evidence="2">
    <location>
        <position position="1"/>
    </location>
</feature>
<gene>
    <name evidence="2" type="ORF">Tci_052255</name>
</gene>
<accession>A0A6L2N4A6</accession>
<evidence type="ECO:0000313" key="2">
    <source>
        <dbReference type="EMBL" id="GEU80277.1"/>
    </source>
</evidence>
<name>A0A6L2N4A6_TANCI</name>
<evidence type="ECO:0000256" key="1">
    <source>
        <dbReference type="SAM" id="Phobius"/>
    </source>
</evidence>
<keyword evidence="1" id="KW-0812">Transmembrane</keyword>
<keyword evidence="1" id="KW-1133">Transmembrane helix</keyword>
<keyword evidence="1" id="KW-0472">Membrane</keyword>
<dbReference type="AlphaFoldDB" id="A0A6L2N4A6"/>
<organism evidence="2">
    <name type="scientific">Tanacetum cinerariifolium</name>
    <name type="common">Dalmatian daisy</name>
    <name type="synonym">Chrysanthemum cinerariifolium</name>
    <dbReference type="NCBI Taxonomy" id="118510"/>
    <lineage>
        <taxon>Eukaryota</taxon>
        <taxon>Viridiplantae</taxon>
        <taxon>Streptophyta</taxon>
        <taxon>Embryophyta</taxon>
        <taxon>Tracheophyta</taxon>
        <taxon>Spermatophyta</taxon>
        <taxon>Magnoliopsida</taxon>
        <taxon>eudicotyledons</taxon>
        <taxon>Gunneridae</taxon>
        <taxon>Pentapetalae</taxon>
        <taxon>asterids</taxon>
        <taxon>campanulids</taxon>
        <taxon>Asterales</taxon>
        <taxon>Asteraceae</taxon>
        <taxon>Asteroideae</taxon>
        <taxon>Anthemideae</taxon>
        <taxon>Anthemidinae</taxon>
        <taxon>Tanacetum</taxon>
    </lineage>
</organism>
<sequence length="1017" mass="115837">AQAESIKKENVENENLHGIDKEFETRPDETLCMERAKLVTTFWRIKKKHSATTDLDALMSFLSNLVSEWDVGSGQLCGSTPRSPVIHQPPQELSIQEIEDLKQQYLDKLKRLSNLEYRDEIKIAELIENFNGMSIEIRKKEKLMQLEQWAYLSTHPLKRLHFFCYDDDVEDYTLAVTPSLSTEEPDNSLSMGDEHLDTIPVTKSDEVIKSSVETLILIPSESEGIPDQMCDVPFHDNSLPLDVSKDQFEDPSESNEEVSLIDDDSFSIDNIDYVEASPPNSELVSSEVMEIIIPEVGGIDDDILLTTKDDILRENLLNVNHLFTKIEASNDNPIPFYDPIISGTPPNLTPSGVREGDMLLLEAFLNDDHSFDFKTKSSSISLHSLLEETNNFDNSLPEFTTVSNDLFDAKYESDSNDDQSCSDEGVLEKIILKPLFKEEIIPMKIDQHPVYAESTLMESLRTHDSSLLISSKIDSLLDEFADELTLLKSIPPRIDETDCDFEEDVRLIEKLLYGNSSPRPPEEFVSINSDAKIKSFSPSHILVKDSDSLMEEIELFCTPDYPMSPGIEEEDYDSKRDILIRKDLPSNNTLSFAEKESFHFDIPPFSRPPAKPPDGDTRILNIKMIGYIFDQKAFMQKLMITLASHQEKSPDLLSHRGLKASQPFSTCPESEGIPNNKCDVPFHDNSPPLDISKDQFEDFFESNDDFTLIDDDSFSIDDIEYVEASPPDSKLVSLEVVEIIIPKVRGIDADILPTIKDDILREKLLNVNLLIAKIKALKDNPTPSFDFMTMSSSTSLNFLLEETNTFDNYLPESKTFCFNLEEISSGSTTTHFDYSLSDYEAFYDNHVKDISSGSTTTHSNFSLYDSFIFDLSINLFPPVDRSDFYEFSDELAYIISLPEYDCFSFKNEPNSGDFTMDVVEDTFPTRELRVHVHNVLPTLQLNLDFILFSESLFAYVIWIFLPFLLYLVAPKYLLSFRNEDTIFDPGISNYHFSSFMTGCISSEWNFYEIQCLSKILE</sequence>
<reference evidence="2" key="1">
    <citation type="journal article" date="2019" name="Sci. Rep.">
        <title>Draft genome of Tanacetum cinerariifolium, the natural source of mosquito coil.</title>
        <authorList>
            <person name="Yamashiro T."/>
            <person name="Shiraishi A."/>
            <person name="Satake H."/>
            <person name="Nakayama K."/>
        </authorList>
    </citation>
    <scope>NUCLEOTIDE SEQUENCE</scope>
</reference>
<feature type="transmembrane region" description="Helical" evidence="1">
    <location>
        <begin position="952"/>
        <end position="969"/>
    </location>
</feature>
<evidence type="ECO:0008006" key="3">
    <source>
        <dbReference type="Google" id="ProtNLM"/>
    </source>
</evidence>